<evidence type="ECO:0000256" key="1">
    <source>
        <dbReference type="ARBA" id="ARBA00004370"/>
    </source>
</evidence>
<feature type="transmembrane region" description="Helical" evidence="5">
    <location>
        <begin position="32"/>
        <end position="51"/>
    </location>
</feature>
<evidence type="ECO:0000313" key="8">
    <source>
        <dbReference type="Proteomes" id="UP001217178"/>
    </source>
</evidence>
<accession>A0ABT5LHA8</accession>
<gene>
    <name evidence="7" type="ORF">PSI23_11820</name>
</gene>
<evidence type="ECO:0000256" key="3">
    <source>
        <dbReference type="ARBA" id="ARBA00022989"/>
    </source>
</evidence>
<dbReference type="InterPro" id="IPR050307">
    <property type="entry name" value="Sterol_Desaturase_Related"/>
</dbReference>
<name>A0ABT5LHA8_9GAMM</name>
<dbReference type="RefSeq" id="WP_273555282.1">
    <property type="nucleotide sequence ID" value="NZ_JAQRFI010000025.1"/>
</dbReference>
<dbReference type="EMBL" id="JAQRFI010000025">
    <property type="protein sequence ID" value="MDC9589968.1"/>
    <property type="molecule type" value="Genomic_DNA"/>
</dbReference>
<feature type="transmembrane region" description="Helical" evidence="5">
    <location>
        <begin position="211"/>
        <end position="231"/>
    </location>
</feature>
<keyword evidence="2 5" id="KW-0812">Transmembrane</keyword>
<evidence type="ECO:0000256" key="5">
    <source>
        <dbReference type="SAM" id="Phobius"/>
    </source>
</evidence>
<keyword evidence="4 5" id="KW-0472">Membrane</keyword>
<organism evidence="7 8">
    <name type="scientific">Xenorhabdus yunnanensis</name>
    <dbReference type="NCBI Taxonomy" id="3025878"/>
    <lineage>
        <taxon>Bacteria</taxon>
        <taxon>Pseudomonadati</taxon>
        <taxon>Pseudomonadota</taxon>
        <taxon>Gammaproteobacteria</taxon>
        <taxon>Enterobacterales</taxon>
        <taxon>Morganellaceae</taxon>
        <taxon>Xenorhabdus</taxon>
    </lineage>
</organism>
<sequence>MFTDHITESTFYHKVIIPLWSRLTVFFSPNHGLFIGYLLIAFLIAVIFFSWKRKTWNPVKSGREVILMHNFTSQSSIDDLKLYFFDKIILGFIYSSILGATFFFRNQIMDLLASTGLPTQHYVPGVVISLLLTLGALVVFDFAVFFEHYLSHKILVLWEFHKIHHIAEHLTPLTAYRSHPVNQSCFILLVSVFTGIYSGIVGYFFAAKHAYIVFAGQNFFMFLLLMLGLNLQHSMVYLRYPKFIRNIFVSPAYHQLHHSSDIQHHDMNFGFIFSFWDKLFGTQMFPPAKADLAFGITGEKYENYSGLKNTYFTPFRRAVKRIKKIFGKHFSSPDSD</sequence>
<evidence type="ECO:0000259" key="6">
    <source>
        <dbReference type="Pfam" id="PF04116"/>
    </source>
</evidence>
<feature type="transmembrane region" description="Helical" evidence="5">
    <location>
        <begin position="124"/>
        <end position="146"/>
    </location>
</feature>
<evidence type="ECO:0000313" key="7">
    <source>
        <dbReference type="EMBL" id="MDC9589968.1"/>
    </source>
</evidence>
<feature type="transmembrane region" description="Helical" evidence="5">
    <location>
        <begin position="84"/>
        <end position="104"/>
    </location>
</feature>
<dbReference type="InterPro" id="IPR006694">
    <property type="entry name" value="Fatty_acid_hydroxylase"/>
</dbReference>
<keyword evidence="3 5" id="KW-1133">Transmembrane helix</keyword>
<protein>
    <submittedName>
        <fullName evidence="7">Sterol desaturase family protein</fullName>
    </submittedName>
</protein>
<dbReference type="PANTHER" id="PTHR11863">
    <property type="entry name" value="STEROL DESATURASE"/>
    <property type="match status" value="1"/>
</dbReference>
<dbReference type="Proteomes" id="UP001217178">
    <property type="component" value="Unassembled WGS sequence"/>
</dbReference>
<feature type="domain" description="Fatty acid hydroxylase" evidence="6">
    <location>
        <begin position="134"/>
        <end position="282"/>
    </location>
</feature>
<comment type="caution">
    <text evidence="7">The sequence shown here is derived from an EMBL/GenBank/DDBJ whole genome shotgun (WGS) entry which is preliminary data.</text>
</comment>
<reference evidence="7 8" key="1">
    <citation type="submission" date="2023-02" db="EMBL/GenBank/DDBJ databases">
        <title>Entomopathogenic bacteria.</title>
        <authorList>
            <person name="Machado R.A."/>
        </authorList>
    </citation>
    <scope>NUCLEOTIDE SEQUENCE [LARGE SCALE GENOMIC DNA]</scope>
    <source>
        <strain evidence="7 8">XENO-10</strain>
    </source>
</reference>
<keyword evidence="8" id="KW-1185">Reference proteome</keyword>
<proteinExistence type="predicted"/>
<feature type="transmembrane region" description="Helical" evidence="5">
    <location>
        <begin position="185"/>
        <end position="205"/>
    </location>
</feature>
<dbReference type="Pfam" id="PF04116">
    <property type="entry name" value="FA_hydroxylase"/>
    <property type="match status" value="1"/>
</dbReference>
<evidence type="ECO:0000256" key="4">
    <source>
        <dbReference type="ARBA" id="ARBA00023136"/>
    </source>
</evidence>
<evidence type="ECO:0000256" key="2">
    <source>
        <dbReference type="ARBA" id="ARBA00022692"/>
    </source>
</evidence>
<comment type="subcellular location">
    <subcellularLocation>
        <location evidence="1">Membrane</location>
    </subcellularLocation>
</comment>